<keyword evidence="3" id="KW-1185">Reference proteome</keyword>
<name>A0A225DH40_9BACT</name>
<dbReference type="OrthoDB" id="290534at2"/>
<gene>
    <name evidence="2" type="ORF">FRUB_05222</name>
</gene>
<feature type="signal peptide" evidence="1">
    <location>
        <begin position="1"/>
        <end position="21"/>
    </location>
</feature>
<organism evidence="2 3">
    <name type="scientific">Fimbriiglobus ruber</name>
    <dbReference type="NCBI Taxonomy" id="1908690"/>
    <lineage>
        <taxon>Bacteria</taxon>
        <taxon>Pseudomonadati</taxon>
        <taxon>Planctomycetota</taxon>
        <taxon>Planctomycetia</taxon>
        <taxon>Gemmatales</taxon>
        <taxon>Gemmataceae</taxon>
        <taxon>Fimbriiglobus</taxon>
    </lineage>
</organism>
<feature type="chain" id="PRO_5012962946" evidence="1">
    <location>
        <begin position="22"/>
        <end position="123"/>
    </location>
</feature>
<dbReference type="AlphaFoldDB" id="A0A225DH40"/>
<reference evidence="3" key="1">
    <citation type="submission" date="2017-06" db="EMBL/GenBank/DDBJ databases">
        <title>Genome analysis of Fimbriiglobus ruber SP5, the first member of the order Planctomycetales with confirmed chitinolytic capability.</title>
        <authorList>
            <person name="Ravin N.V."/>
            <person name="Rakitin A.L."/>
            <person name="Ivanova A.A."/>
            <person name="Beletsky A.V."/>
            <person name="Kulichevskaya I.S."/>
            <person name="Mardanov A.V."/>
            <person name="Dedysh S.N."/>
        </authorList>
    </citation>
    <scope>NUCLEOTIDE SEQUENCE [LARGE SCALE GENOMIC DNA]</scope>
    <source>
        <strain evidence="3">SP5</strain>
    </source>
</reference>
<comment type="caution">
    <text evidence="2">The sequence shown here is derived from an EMBL/GenBank/DDBJ whole genome shotgun (WGS) entry which is preliminary data.</text>
</comment>
<dbReference type="Proteomes" id="UP000214646">
    <property type="component" value="Unassembled WGS sequence"/>
</dbReference>
<accession>A0A225DH40</accession>
<protein>
    <submittedName>
        <fullName evidence="2">Uncharacterized protein</fullName>
    </submittedName>
</protein>
<dbReference type="RefSeq" id="WP_088256242.1">
    <property type="nucleotide sequence ID" value="NZ_NIDE01000008.1"/>
</dbReference>
<dbReference type="EMBL" id="NIDE01000008">
    <property type="protein sequence ID" value="OWK40303.1"/>
    <property type="molecule type" value="Genomic_DNA"/>
</dbReference>
<sequence>MGRMFAVMVVAFVVSVGSASAQGMSFKPIDTTKLVVQPADATTNILSGTSKVVSRSVAGVVDSNKFVRAINTLFGKKATPTTLPTQSGLSAIPAAGSYPSTTYRNSFTPAMPSSHIFGQSAGR</sequence>
<evidence type="ECO:0000256" key="1">
    <source>
        <dbReference type="SAM" id="SignalP"/>
    </source>
</evidence>
<evidence type="ECO:0000313" key="2">
    <source>
        <dbReference type="EMBL" id="OWK40303.1"/>
    </source>
</evidence>
<evidence type="ECO:0000313" key="3">
    <source>
        <dbReference type="Proteomes" id="UP000214646"/>
    </source>
</evidence>
<keyword evidence="1" id="KW-0732">Signal</keyword>
<proteinExistence type="predicted"/>